<organism evidence="2 3">
    <name type="scientific">Nitrosomonas ureae</name>
    <dbReference type="NCBI Taxonomy" id="44577"/>
    <lineage>
        <taxon>Bacteria</taxon>
        <taxon>Pseudomonadati</taxon>
        <taxon>Pseudomonadota</taxon>
        <taxon>Betaproteobacteria</taxon>
        <taxon>Nitrosomonadales</taxon>
        <taxon>Nitrosomonadaceae</taxon>
        <taxon>Nitrosomonas</taxon>
    </lineage>
</organism>
<dbReference type="AlphaFoldDB" id="A0A1H9E594"/>
<name>A0A1H9E594_9PROT</name>
<gene>
    <name evidence="2" type="ORF">SAMN05421510_102738</name>
</gene>
<feature type="compositionally biased region" description="Polar residues" evidence="1">
    <location>
        <begin position="1"/>
        <end position="12"/>
    </location>
</feature>
<proteinExistence type="predicted"/>
<dbReference type="EMBL" id="FOFX01000027">
    <property type="protein sequence ID" value="SEQ20787.1"/>
    <property type="molecule type" value="Genomic_DNA"/>
</dbReference>
<evidence type="ECO:0000313" key="2">
    <source>
        <dbReference type="EMBL" id="SEQ20787.1"/>
    </source>
</evidence>
<dbReference type="Proteomes" id="UP000181998">
    <property type="component" value="Unassembled WGS sequence"/>
</dbReference>
<feature type="region of interest" description="Disordered" evidence="1">
    <location>
        <begin position="1"/>
        <end position="35"/>
    </location>
</feature>
<sequence length="53" mass="5717">MLKISGTPSNSDEGGLYENIETRPPVLQTSKGKRGEVPIQNCSKLMLDGQVAK</sequence>
<reference evidence="3" key="1">
    <citation type="submission" date="2016-10" db="EMBL/GenBank/DDBJ databases">
        <authorList>
            <person name="Varghese N."/>
            <person name="Submissions S."/>
        </authorList>
    </citation>
    <scope>NUCLEOTIDE SEQUENCE [LARGE SCALE GENOMIC DNA]</scope>
    <source>
        <strain evidence="3">Nm9</strain>
    </source>
</reference>
<protein>
    <submittedName>
        <fullName evidence="2">Uncharacterized protein</fullName>
    </submittedName>
</protein>
<accession>A0A1H9E594</accession>
<evidence type="ECO:0000256" key="1">
    <source>
        <dbReference type="SAM" id="MobiDB-lite"/>
    </source>
</evidence>
<evidence type="ECO:0000313" key="3">
    <source>
        <dbReference type="Proteomes" id="UP000181998"/>
    </source>
</evidence>